<keyword evidence="4" id="KW-1185">Reference proteome</keyword>
<evidence type="ECO:0000313" key="3">
    <source>
        <dbReference type="EMBL" id="KAI9561691.1"/>
    </source>
</evidence>
<accession>A0AAD5PVX6</accession>
<comment type="caution">
    <text evidence="3">The sequence shown here is derived from an EMBL/GenBank/DDBJ whole genome shotgun (WGS) entry which is preliminary data.</text>
</comment>
<gene>
    <name evidence="3" type="ORF">GHT06_012651</name>
</gene>
<dbReference type="PROSITE" id="PS50848">
    <property type="entry name" value="START"/>
    <property type="match status" value="1"/>
</dbReference>
<name>A0AAD5PVX6_9CRUS</name>
<evidence type="ECO:0000256" key="1">
    <source>
        <dbReference type="SAM" id="MobiDB-lite"/>
    </source>
</evidence>
<dbReference type="SUPFAM" id="SSF55961">
    <property type="entry name" value="Bet v1-like"/>
    <property type="match status" value="1"/>
</dbReference>
<evidence type="ECO:0000313" key="4">
    <source>
        <dbReference type="Proteomes" id="UP000820818"/>
    </source>
</evidence>
<dbReference type="Gene3D" id="3.30.530.20">
    <property type="match status" value="1"/>
</dbReference>
<feature type="region of interest" description="Disordered" evidence="1">
    <location>
        <begin position="121"/>
        <end position="146"/>
    </location>
</feature>
<dbReference type="InterPro" id="IPR002913">
    <property type="entry name" value="START_lipid-bd_dom"/>
</dbReference>
<reference evidence="3 4" key="1">
    <citation type="submission" date="2022-05" db="EMBL/GenBank/DDBJ databases">
        <title>A multi-omics perspective on studying reproductive biology in Daphnia sinensis.</title>
        <authorList>
            <person name="Jia J."/>
        </authorList>
    </citation>
    <scope>NUCLEOTIDE SEQUENCE [LARGE SCALE GENOMIC DNA]</scope>
    <source>
        <strain evidence="3 4">WSL</strain>
    </source>
</reference>
<protein>
    <submittedName>
        <fullName evidence="3">PCTP-like protein</fullName>
    </submittedName>
</protein>
<dbReference type="GO" id="GO:0008289">
    <property type="term" value="F:lipid binding"/>
    <property type="evidence" value="ECO:0007669"/>
    <property type="project" value="InterPro"/>
</dbReference>
<sequence>MEVGMMQVAADEDFEKLWQMVADNSWKLEYQHEEISYVIEPLPGKSKGLTLAYVSATDPRGAIPTWAVNKGTQYFAPKMMKTLHKACHGYLEWKQLHSPGFKPWLYPEQMDHPKLLVEQDSAVNGTDEIPLNDKGTNGDSKELVSF</sequence>
<feature type="domain" description="START" evidence="2">
    <location>
        <begin position="37"/>
        <end position="92"/>
    </location>
</feature>
<evidence type="ECO:0000259" key="2">
    <source>
        <dbReference type="PROSITE" id="PS50848"/>
    </source>
</evidence>
<organism evidence="3 4">
    <name type="scientific">Daphnia sinensis</name>
    <dbReference type="NCBI Taxonomy" id="1820382"/>
    <lineage>
        <taxon>Eukaryota</taxon>
        <taxon>Metazoa</taxon>
        <taxon>Ecdysozoa</taxon>
        <taxon>Arthropoda</taxon>
        <taxon>Crustacea</taxon>
        <taxon>Branchiopoda</taxon>
        <taxon>Diplostraca</taxon>
        <taxon>Cladocera</taxon>
        <taxon>Anomopoda</taxon>
        <taxon>Daphniidae</taxon>
        <taxon>Daphnia</taxon>
        <taxon>Daphnia similis group</taxon>
    </lineage>
</organism>
<dbReference type="EMBL" id="WJBH02000003">
    <property type="protein sequence ID" value="KAI9561691.1"/>
    <property type="molecule type" value="Genomic_DNA"/>
</dbReference>
<dbReference type="AlphaFoldDB" id="A0AAD5PVX6"/>
<proteinExistence type="predicted"/>
<dbReference type="Proteomes" id="UP000820818">
    <property type="component" value="Linkage Group LG3"/>
</dbReference>
<dbReference type="InterPro" id="IPR023393">
    <property type="entry name" value="START-like_dom_sf"/>
</dbReference>